<dbReference type="GO" id="GO:0005634">
    <property type="term" value="C:nucleus"/>
    <property type="evidence" value="ECO:0007669"/>
    <property type="project" value="UniProtKB-SubCell"/>
</dbReference>
<keyword evidence="3" id="KW-0813">Transport</keyword>
<evidence type="ECO:0000256" key="10">
    <source>
        <dbReference type="ARBA" id="ARBA00069694"/>
    </source>
</evidence>
<dbReference type="OrthoDB" id="25872at2759"/>
<comment type="function">
    <text evidence="9">Involved in the export of mRNA from the nucleus to the cytoplasm.</text>
</comment>
<keyword evidence="14" id="KW-1185">Reference proteome</keyword>
<evidence type="ECO:0000256" key="5">
    <source>
        <dbReference type="ARBA" id="ARBA00022614"/>
    </source>
</evidence>
<keyword evidence="6" id="KW-0677">Repeat</keyword>
<dbReference type="GO" id="GO:0016973">
    <property type="term" value="P:poly(A)+ mRNA export from nucleus"/>
    <property type="evidence" value="ECO:0007669"/>
    <property type="project" value="TreeGrafter"/>
</dbReference>
<proteinExistence type="inferred from homology"/>
<comment type="caution">
    <text evidence="13">The sequence shown here is derived from an EMBL/GenBank/DDBJ whole genome shotgun (WGS) entry which is preliminary data.</text>
</comment>
<dbReference type="AlphaFoldDB" id="A0A5J5EI53"/>
<dbReference type="InterPro" id="IPR032710">
    <property type="entry name" value="NTF2-like_dom_sf"/>
</dbReference>
<dbReference type="SUPFAM" id="SSF52058">
    <property type="entry name" value="L domain-like"/>
    <property type="match status" value="1"/>
</dbReference>
<dbReference type="PANTHER" id="PTHR10662">
    <property type="entry name" value="NUCLEAR RNA EXPORT FACTOR"/>
    <property type="match status" value="1"/>
</dbReference>
<feature type="compositionally biased region" description="Basic residues" evidence="11">
    <location>
        <begin position="70"/>
        <end position="81"/>
    </location>
</feature>
<comment type="similarity">
    <text evidence="2">Belongs to the NXF family.</text>
</comment>
<name>A0A5J5EI53_9PEZI</name>
<keyword evidence="5" id="KW-0433">Leucine-rich repeat</keyword>
<evidence type="ECO:0000256" key="4">
    <source>
        <dbReference type="ARBA" id="ARBA00022490"/>
    </source>
</evidence>
<dbReference type="PROSITE" id="PS50177">
    <property type="entry name" value="NTF2_DOMAIN"/>
    <property type="match status" value="1"/>
</dbReference>
<protein>
    <recommendedName>
        <fullName evidence="10">mRNA export factor MEX67</fullName>
    </recommendedName>
</protein>
<keyword evidence="8" id="KW-0539">Nucleus</keyword>
<feature type="domain" description="NTF2" evidence="12">
    <location>
        <begin position="378"/>
        <end position="541"/>
    </location>
</feature>
<dbReference type="PANTHER" id="PTHR10662:SF22">
    <property type="entry name" value="NUCLEAR RNA EXPORT FACTOR 1"/>
    <property type="match status" value="1"/>
</dbReference>
<dbReference type="Pfam" id="PF22602">
    <property type="entry name" value="NXF_NTF2"/>
    <property type="match status" value="1"/>
</dbReference>
<feature type="region of interest" description="Disordered" evidence="11">
    <location>
        <begin position="1"/>
        <end position="88"/>
    </location>
</feature>
<gene>
    <name evidence="13" type="ORF">FN846DRAFT_785457</name>
</gene>
<dbReference type="Proteomes" id="UP000326924">
    <property type="component" value="Unassembled WGS sequence"/>
</dbReference>
<keyword evidence="4" id="KW-0963">Cytoplasm</keyword>
<keyword evidence="7" id="KW-0509">mRNA transport</keyword>
<dbReference type="InterPro" id="IPR002075">
    <property type="entry name" value="NTF2_dom"/>
</dbReference>
<dbReference type="InParanoid" id="A0A5J5EI53"/>
<dbReference type="FunFam" id="3.80.10.10:FF:000296">
    <property type="entry name" value="mRNA export factor MEX67"/>
    <property type="match status" value="1"/>
</dbReference>
<dbReference type="Pfam" id="PF18444">
    <property type="entry name" value="RRM_9"/>
    <property type="match status" value="1"/>
</dbReference>
<evidence type="ECO:0000259" key="12">
    <source>
        <dbReference type="PROSITE" id="PS50177"/>
    </source>
</evidence>
<feature type="compositionally biased region" description="Low complexity" evidence="11">
    <location>
        <begin position="58"/>
        <end position="69"/>
    </location>
</feature>
<dbReference type="GO" id="GO:0003723">
    <property type="term" value="F:RNA binding"/>
    <property type="evidence" value="ECO:0007669"/>
    <property type="project" value="TreeGrafter"/>
</dbReference>
<organism evidence="13 14">
    <name type="scientific">Sphaerosporella brunnea</name>
    <dbReference type="NCBI Taxonomy" id="1250544"/>
    <lineage>
        <taxon>Eukaryota</taxon>
        <taxon>Fungi</taxon>
        <taxon>Dikarya</taxon>
        <taxon>Ascomycota</taxon>
        <taxon>Pezizomycotina</taxon>
        <taxon>Pezizomycetes</taxon>
        <taxon>Pezizales</taxon>
        <taxon>Pyronemataceae</taxon>
        <taxon>Sphaerosporella</taxon>
    </lineage>
</organism>
<evidence type="ECO:0000256" key="6">
    <source>
        <dbReference type="ARBA" id="ARBA00022737"/>
    </source>
</evidence>
<dbReference type="EMBL" id="VXIS01000287">
    <property type="protein sequence ID" value="KAA8895110.1"/>
    <property type="molecule type" value="Genomic_DNA"/>
</dbReference>
<dbReference type="SUPFAM" id="SSF54427">
    <property type="entry name" value="NTF2-like"/>
    <property type="match status" value="1"/>
</dbReference>
<dbReference type="Gene3D" id="3.80.10.10">
    <property type="entry name" value="Ribonuclease Inhibitor"/>
    <property type="match status" value="1"/>
</dbReference>
<evidence type="ECO:0000256" key="2">
    <source>
        <dbReference type="ARBA" id="ARBA00009285"/>
    </source>
</evidence>
<dbReference type="InterPro" id="IPR040736">
    <property type="entry name" value="Mex67_RRM"/>
</dbReference>
<comment type="subcellular location">
    <subcellularLocation>
        <location evidence="1">Nucleus</location>
    </subcellularLocation>
</comment>
<evidence type="ECO:0000256" key="8">
    <source>
        <dbReference type="ARBA" id="ARBA00023242"/>
    </source>
</evidence>
<reference evidence="13 14" key="1">
    <citation type="submission" date="2019-09" db="EMBL/GenBank/DDBJ databases">
        <title>Draft genome of the ectomycorrhizal ascomycete Sphaerosporella brunnea.</title>
        <authorList>
            <consortium name="DOE Joint Genome Institute"/>
            <person name="Benucci G.M."/>
            <person name="Marozzi G."/>
            <person name="Antonielli L."/>
            <person name="Sanchez S."/>
            <person name="Marco P."/>
            <person name="Wang X."/>
            <person name="Falini L.B."/>
            <person name="Barry K."/>
            <person name="Haridas S."/>
            <person name="Lipzen A."/>
            <person name="Labutti K."/>
            <person name="Grigoriev I.V."/>
            <person name="Murat C."/>
            <person name="Martin F."/>
            <person name="Albertini E."/>
            <person name="Donnini D."/>
            <person name="Bonito G."/>
        </authorList>
    </citation>
    <scope>NUCLEOTIDE SEQUENCE [LARGE SCALE GENOMIC DNA]</scope>
    <source>
        <strain evidence="13 14">Sb_GMNB300</strain>
    </source>
</reference>
<dbReference type="InterPro" id="IPR032675">
    <property type="entry name" value="LRR_dom_sf"/>
</dbReference>
<dbReference type="FunCoup" id="A0A5J5EI53">
    <property type="interactions" value="530"/>
</dbReference>
<feature type="region of interest" description="Disordered" evidence="11">
    <location>
        <begin position="341"/>
        <end position="361"/>
    </location>
</feature>
<sequence>MGSNGIQKRTGGGRPTRIDQDGDLDMDAPSKTGGRGARRGGGRSIDINSAPKGPAADRTGASGSGVTRSRGGRSRGGTRKGRPTDQSMIGIKVCGWKQSKGSAEECVRFLERKTNMKFRKTSKHGDTLVIYIPPARLQAVLDWDKAKFAGVNLRITADVITDLFNTTMAAATPQNSNTTATIGILEQVLEVRYKPETRLLDLSNLGEEPLLKANGFFELNSTTSKMFPALMAVADKKFASQQAKRDAVVSVSLANNSLSSISPVTTLSLTFPDIRNLTLEGNRIADMKSMEGWKNRFRFLEVLIMTGNPIVDLPDYRHEMIRRYPRLTLLDNTLVDRPKIEPVAGGPSQNPSTSVDAKGRPILPLPTKPDLTVDMNGWVMNFLAKYYVSYDNSKDVVIKYCYTAESKFSLSVNTSAPRVEAQQGERQFWDDYIPKSRNMKRLQDTSEIISRVAVGPSEIFELWNSLPAVKHDMSNIAAWCFDIFPVEVAPGVEGVFVCVHGEFEEENKKSGKVIKRSFDRTFMLHVTGPEAIKVVSDMLVIRSYSGLAGVKVESVPTVEPIPETPVPKYEPTPEEKQTKITQLAETAGLTEKAAEDALVHSDWDLENSWDRYVYCHVGFP</sequence>
<dbReference type="InterPro" id="IPR030217">
    <property type="entry name" value="NXF_fam"/>
</dbReference>
<dbReference type="Gene3D" id="3.10.450.50">
    <property type="match status" value="1"/>
</dbReference>
<accession>A0A5J5EI53</accession>
<evidence type="ECO:0000313" key="13">
    <source>
        <dbReference type="EMBL" id="KAA8895110.1"/>
    </source>
</evidence>
<dbReference type="InterPro" id="IPR018222">
    <property type="entry name" value="Nuclear_transport_factor_2_euk"/>
</dbReference>
<evidence type="ECO:0000313" key="14">
    <source>
        <dbReference type="Proteomes" id="UP000326924"/>
    </source>
</evidence>
<evidence type="ECO:0000256" key="3">
    <source>
        <dbReference type="ARBA" id="ARBA00022448"/>
    </source>
</evidence>
<evidence type="ECO:0000256" key="7">
    <source>
        <dbReference type="ARBA" id="ARBA00022816"/>
    </source>
</evidence>
<evidence type="ECO:0000256" key="9">
    <source>
        <dbReference type="ARBA" id="ARBA00055253"/>
    </source>
</evidence>
<evidence type="ECO:0000256" key="11">
    <source>
        <dbReference type="SAM" id="MobiDB-lite"/>
    </source>
</evidence>
<evidence type="ECO:0000256" key="1">
    <source>
        <dbReference type="ARBA" id="ARBA00004123"/>
    </source>
</evidence>